<dbReference type="Proteomes" id="UP000093432">
    <property type="component" value="Unassembled WGS sequence"/>
</dbReference>
<accession>A0A1B8ZU20</accession>
<dbReference type="STRING" id="651561.BBI00_12375"/>
<organism evidence="1 2">
    <name type="scientific">Chryseobacterium arthrosphaerae</name>
    <dbReference type="NCBI Taxonomy" id="651561"/>
    <lineage>
        <taxon>Bacteria</taxon>
        <taxon>Pseudomonadati</taxon>
        <taxon>Bacteroidota</taxon>
        <taxon>Flavobacteriia</taxon>
        <taxon>Flavobacteriales</taxon>
        <taxon>Weeksellaceae</taxon>
        <taxon>Chryseobacterium group</taxon>
        <taxon>Chryseobacterium</taxon>
    </lineage>
</organism>
<dbReference type="AlphaFoldDB" id="A0A1B8ZU20"/>
<comment type="caution">
    <text evidence="1">The sequence shown here is derived from an EMBL/GenBank/DDBJ whole genome shotgun (WGS) entry which is preliminary data.</text>
</comment>
<reference evidence="2" key="1">
    <citation type="submission" date="2016-07" db="EMBL/GenBank/DDBJ databases">
        <authorList>
            <person name="Florea S."/>
            <person name="Webb J.S."/>
            <person name="Jaromczyk J."/>
            <person name="Schardl C.L."/>
        </authorList>
    </citation>
    <scope>NUCLEOTIDE SEQUENCE [LARGE SCALE GENOMIC DNA]</scope>
    <source>
        <strain evidence="2">CC-VM-7</strain>
    </source>
</reference>
<name>A0A1B8ZU20_9FLAO</name>
<dbReference type="EMBL" id="MAYG01000001">
    <property type="protein sequence ID" value="OCA75080.1"/>
    <property type="molecule type" value="Genomic_DNA"/>
</dbReference>
<dbReference type="RefSeq" id="WP_065399059.1">
    <property type="nucleotide sequence ID" value="NZ_MAYG01000001.1"/>
</dbReference>
<sequence>MGRHTSIYMFNKEKAAAHLYEDLQHRTYHAGTFKKFIEDRNKEFSDDHYNISFDTILETVKNDINMITPDELFVLTLFFDEEVYPQFYNAPLSERDQYFEKLYDHSGITLLYEIPTSTVCYSYMFQYANYTHYFPLDEMKSDDGGTNILSEDFLRFNDYIILLMKRILENKLDGYDYQLTEEEEQIIDTIKTENQSTPVLFEVIEEELQFITETSATDPKGPYSQTICYAYDFLNKAIEMKLKIDIEKNSRIVIVDSY</sequence>
<proteinExistence type="predicted"/>
<dbReference type="OrthoDB" id="1239135at2"/>
<evidence type="ECO:0000313" key="1">
    <source>
        <dbReference type="EMBL" id="OCA75080.1"/>
    </source>
</evidence>
<gene>
    <name evidence="1" type="ORF">BBI00_12375</name>
</gene>
<evidence type="ECO:0000313" key="2">
    <source>
        <dbReference type="Proteomes" id="UP000093432"/>
    </source>
</evidence>
<protein>
    <submittedName>
        <fullName evidence="1">Uncharacterized protein</fullName>
    </submittedName>
</protein>